<dbReference type="Proteomes" id="UP001320119">
    <property type="component" value="Chromosome"/>
</dbReference>
<organism evidence="2 3">
    <name type="scientific">Marinagarivorans cellulosilyticus</name>
    <dbReference type="NCBI Taxonomy" id="2721545"/>
    <lineage>
        <taxon>Bacteria</taxon>
        <taxon>Pseudomonadati</taxon>
        <taxon>Pseudomonadota</taxon>
        <taxon>Gammaproteobacteria</taxon>
        <taxon>Cellvibrionales</taxon>
        <taxon>Cellvibrionaceae</taxon>
        <taxon>Marinagarivorans</taxon>
    </lineage>
</organism>
<dbReference type="EMBL" id="AP023086">
    <property type="protein sequence ID" value="BCD97932.1"/>
    <property type="molecule type" value="Genomic_DNA"/>
</dbReference>
<protein>
    <submittedName>
        <fullName evidence="2">Uncharacterized protein</fullName>
    </submittedName>
</protein>
<feature type="transmembrane region" description="Helical" evidence="1">
    <location>
        <begin position="40"/>
        <end position="56"/>
    </location>
</feature>
<name>A0AAN1WI01_9GAMM</name>
<reference evidence="2 3" key="1">
    <citation type="journal article" date="2022" name="IScience">
        <title>An ultrasensitive nanofiber-based assay for enzymatic hydrolysis and deep-sea microbial degradation of cellulose.</title>
        <authorList>
            <person name="Tsudome M."/>
            <person name="Tachioka M."/>
            <person name="Miyazaki M."/>
            <person name="Uchimura K."/>
            <person name="Tsuda M."/>
            <person name="Takaki Y."/>
            <person name="Deguchi S."/>
        </authorList>
    </citation>
    <scope>NUCLEOTIDE SEQUENCE [LARGE SCALE GENOMIC DNA]</scope>
    <source>
        <strain evidence="2 3">GE09</strain>
    </source>
</reference>
<sequence length="60" mass="6345">MKGRILLLSKIVVVAAMFAQTTIADTMLPMIGTNGLNEPLYLTLCGIGLLVLGARGKRSV</sequence>
<keyword evidence="1" id="KW-0812">Transmembrane</keyword>
<accession>A0AAN1WI01</accession>
<dbReference type="AlphaFoldDB" id="A0AAN1WI01"/>
<keyword evidence="1" id="KW-0472">Membrane</keyword>
<evidence type="ECO:0000256" key="1">
    <source>
        <dbReference type="SAM" id="Phobius"/>
    </source>
</evidence>
<keyword evidence="1" id="KW-1133">Transmembrane helix</keyword>
<gene>
    <name evidence="2" type="ORF">MARGE09_P2133</name>
</gene>
<proteinExistence type="predicted"/>
<evidence type="ECO:0000313" key="3">
    <source>
        <dbReference type="Proteomes" id="UP001320119"/>
    </source>
</evidence>
<keyword evidence="3" id="KW-1185">Reference proteome</keyword>
<dbReference type="KEGG" id="marq:MARGE09_P2133"/>
<dbReference type="RefSeq" id="WP_236981939.1">
    <property type="nucleotide sequence ID" value="NZ_AP023086.1"/>
</dbReference>
<evidence type="ECO:0000313" key="2">
    <source>
        <dbReference type="EMBL" id="BCD97932.1"/>
    </source>
</evidence>